<name>A0ABX4K0M8_9MOLU</name>
<keyword evidence="7" id="KW-0813">Transport</keyword>
<keyword evidence="10" id="KW-1185">Reference proteome</keyword>
<evidence type="ECO:0000256" key="6">
    <source>
        <dbReference type="ARBA" id="ARBA00023136"/>
    </source>
</evidence>
<evidence type="ECO:0000256" key="4">
    <source>
        <dbReference type="ARBA" id="ARBA00022970"/>
    </source>
</evidence>
<evidence type="ECO:0000256" key="2">
    <source>
        <dbReference type="ARBA" id="ARBA00010072"/>
    </source>
</evidence>
<sequence>MSNNNSWLSLLCQILKDWHTLYFEGFKNTMKIAFFGTIGAFMVSLCLLHLKEIIQNNKRVRTNIAKRYYIKMFDYIINGYIFIIKSVPMMLQAVLFHFGLKGTGYFGWLTPLQSGLFVITFNSAAYLAEIMIKNMEFFDYGQIEAALALGMTQTQTFKKVVCPQVVRKSLLRISNEFIVNIKDSCVFGVIGMNELFEVAQTVHKRSNSITGGIIALLIPVFAYLVLVLLVSLLLKKIEKIIDRK</sequence>
<comment type="similarity">
    <text evidence="2">Belongs to the binding-protein-dependent transport system permease family. HisMQ subfamily.</text>
</comment>
<accession>A0ABX4K0M8</accession>
<feature type="transmembrane region" description="Helical" evidence="7">
    <location>
        <begin position="32"/>
        <end position="54"/>
    </location>
</feature>
<evidence type="ECO:0000313" key="9">
    <source>
        <dbReference type="EMBL" id="PEH36327.1"/>
    </source>
</evidence>
<feature type="transmembrane region" description="Helical" evidence="7">
    <location>
        <begin position="208"/>
        <end position="234"/>
    </location>
</feature>
<evidence type="ECO:0000256" key="1">
    <source>
        <dbReference type="ARBA" id="ARBA00004141"/>
    </source>
</evidence>
<keyword evidence="3 7" id="KW-0812">Transmembrane</keyword>
<feature type="domain" description="ABC transmembrane type-1" evidence="8">
    <location>
        <begin position="26"/>
        <end position="234"/>
    </location>
</feature>
<evidence type="ECO:0000313" key="10">
    <source>
        <dbReference type="Proteomes" id="UP000220509"/>
    </source>
</evidence>
<proteinExistence type="inferred from homology"/>
<organism evidence="9 10">
    <name type="scientific">New Jersey aster yellows phytoplasma</name>
    <dbReference type="NCBI Taxonomy" id="270520"/>
    <lineage>
        <taxon>Bacteria</taxon>
        <taxon>Bacillati</taxon>
        <taxon>Mycoplasmatota</taxon>
        <taxon>Mollicutes</taxon>
        <taxon>Acholeplasmatales</taxon>
        <taxon>Acholeplasmataceae</taxon>
        <taxon>Candidatus Phytoplasma</taxon>
        <taxon>16SrI (Aster yellows group)</taxon>
    </lineage>
</organism>
<protein>
    <submittedName>
        <fullName evidence="9">Amino acid ABC transporter permease</fullName>
    </submittedName>
</protein>
<evidence type="ECO:0000256" key="5">
    <source>
        <dbReference type="ARBA" id="ARBA00022989"/>
    </source>
</evidence>
<evidence type="ECO:0000259" key="8">
    <source>
        <dbReference type="PROSITE" id="PS50928"/>
    </source>
</evidence>
<dbReference type="Gene3D" id="1.10.3720.10">
    <property type="entry name" value="MetI-like"/>
    <property type="match status" value="1"/>
</dbReference>
<dbReference type="SUPFAM" id="SSF161098">
    <property type="entry name" value="MetI-like"/>
    <property type="match status" value="1"/>
</dbReference>
<dbReference type="EMBL" id="MAPF01000034">
    <property type="protein sequence ID" value="PEH36327.1"/>
    <property type="molecule type" value="Genomic_DNA"/>
</dbReference>
<keyword evidence="4" id="KW-0029">Amino-acid transport</keyword>
<dbReference type="Proteomes" id="UP000220509">
    <property type="component" value="Unassembled WGS sequence"/>
</dbReference>
<dbReference type="InterPro" id="IPR035906">
    <property type="entry name" value="MetI-like_sf"/>
</dbReference>
<dbReference type="InterPro" id="IPR000515">
    <property type="entry name" value="MetI-like"/>
</dbReference>
<comment type="subcellular location">
    <subcellularLocation>
        <location evidence="7">Cell membrane</location>
        <topology evidence="7">Multi-pass membrane protein</topology>
    </subcellularLocation>
    <subcellularLocation>
        <location evidence="1">Membrane</location>
        <topology evidence="1">Multi-pass membrane protein</topology>
    </subcellularLocation>
</comment>
<evidence type="ECO:0000256" key="3">
    <source>
        <dbReference type="ARBA" id="ARBA00022692"/>
    </source>
</evidence>
<dbReference type="PROSITE" id="PS50928">
    <property type="entry name" value="ABC_TM1"/>
    <property type="match status" value="1"/>
</dbReference>
<dbReference type="Pfam" id="PF00528">
    <property type="entry name" value="BPD_transp_1"/>
    <property type="match status" value="1"/>
</dbReference>
<reference evidence="9" key="1">
    <citation type="submission" date="2017-05" db="EMBL/GenBank/DDBJ databases">
        <title>Genome sequence of Ca. P. asteris strain NJAY.</title>
        <authorList>
            <person name="Lee I.-M."/>
            <person name="Gundersen-Rindal D."/>
            <person name="Sparks M."/>
        </authorList>
    </citation>
    <scope>NUCLEOTIDE SEQUENCE [LARGE SCALE GENOMIC DNA]</scope>
    <source>
        <strain evidence="9">NJAY</strain>
    </source>
</reference>
<evidence type="ECO:0000256" key="7">
    <source>
        <dbReference type="RuleBase" id="RU363032"/>
    </source>
</evidence>
<comment type="caution">
    <text evidence="9">The sequence shown here is derived from an EMBL/GenBank/DDBJ whole genome shotgun (WGS) entry which is preliminary data.</text>
</comment>
<dbReference type="PANTHER" id="PTHR30614:SF20">
    <property type="entry name" value="GLUTAMINE TRANSPORT SYSTEM PERMEASE PROTEIN GLNP"/>
    <property type="match status" value="1"/>
</dbReference>
<feature type="transmembrane region" description="Helical" evidence="7">
    <location>
        <begin position="75"/>
        <end position="99"/>
    </location>
</feature>
<feature type="transmembrane region" description="Helical" evidence="7">
    <location>
        <begin position="105"/>
        <end position="128"/>
    </location>
</feature>
<gene>
    <name evidence="9" type="ORF">BBA70_01325</name>
</gene>
<keyword evidence="5 7" id="KW-1133">Transmembrane helix</keyword>
<dbReference type="CDD" id="cd06261">
    <property type="entry name" value="TM_PBP2"/>
    <property type="match status" value="1"/>
</dbReference>
<keyword evidence="6 7" id="KW-0472">Membrane</keyword>
<dbReference type="InterPro" id="IPR043429">
    <property type="entry name" value="ArtM/GltK/GlnP/TcyL/YhdX-like"/>
</dbReference>
<dbReference type="RefSeq" id="WP_011412544.1">
    <property type="nucleotide sequence ID" value="NZ_MAPF01000034.1"/>
</dbReference>
<dbReference type="PANTHER" id="PTHR30614">
    <property type="entry name" value="MEMBRANE COMPONENT OF AMINO ACID ABC TRANSPORTER"/>
    <property type="match status" value="1"/>
</dbReference>